<comment type="caution">
    <text evidence="1">The sequence shown here is derived from an EMBL/GenBank/DDBJ whole genome shotgun (WGS) entry which is preliminary data.</text>
</comment>
<keyword evidence="2" id="KW-1185">Reference proteome</keyword>
<proteinExistence type="predicted"/>
<evidence type="ECO:0000313" key="2">
    <source>
        <dbReference type="Proteomes" id="UP000299102"/>
    </source>
</evidence>
<sequence>MSFTICVCLPVQTPEYMRLAPNVCNHSKAIIPYKSETSPAATRMREHPRLAPPPASACLETGAGDSCIKEDVDFACPRSELHPPCCNFELSQNTAKHG</sequence>
<protein>
    <submittedName>
        <fullName evidence="1">Uncharacterized protein</fullName>
    </submittedName>
</protein>
<name>A0A4C1YP79_EUMVA</name>
<evidence type="ECO:0000313" key="1">
    <source>
        <dbReference type="EMBL" id="GBP78271.1"/>
    </source>
</evidence>
<dbReference type="EMBL" id="BGZK01001364">
    <property type="protein sequence ID" value="GBP78271.1"/>
    <property type="molecule type" value="Genomic_DNA"/>
</dbReference>
<dbReference type="Proteomes" id="UP000299102">
    <property type="component" value="Unassembled WGS sequence"/>
</dbReference>
<accession>A0A4C1YP79</accession>
<reference evidence="1 2" key="1">
    <citation type="journal article" date="2019" name="Commun. Biol.">
        <title>The bagworm genome reveals a unique fibroin gene that provides high tensile strength.</title>
        <authorList>
            <person name="Kono N."/>
            <person name="Nakamura H."/>
            <person name="Ohtoshi R."/>
            <person name="Tomita M."/>
            <person name="Numata K."/>
            <person name="Arakawa K."/>
        </authorList>
    </citation>
    <scope>NUCLEOTIDE SEQUENCE [LARGE SCALE GENOMIC DNA]</scope>
</reference>
<gene>
    <name evidence="1" type="ORF">EVAR_57117_1</name>
</gene>
<organism evidence="1 2">
    <name type="scientific">Eumeta variegata</name>
    <name type="common">Bagworm moth</name>
    <name type="synonym">Eumeta japonica</name>
    <dbReference type="NCBI Taxonomy" id="151549"/>
    <lineage>
        <taxon>Eukaryota</taxon>
        <taxon>Metazoa</taxon>
        <taxon>Ecdysozoa</taxon>
        <taxon>Arthropoda</taxon>
        <taxon>Hexapoda</taxon>
        <taxon>Insecta</taxon>
        <taxon>Pterygota</taxon>
        <taxon>Neoptera</taxon>
        <taxon>Endopterygota</taxon>
        <taxon>Lepidoptera</taxon>
        <taxon>Glossata</taxon>
        <taxon>Ditrysia</taxon>
        <taxon>Tineoidea</taxon>
        <taxon>Psychidae</taxon>
        <taxon>Oiketicinae</taxon>
        <taxon>Eumeta</taxon>
    </lineage>
</organism>
<dbReference type="AlphaFoldDB" id="A0A4C1YP79"/>